<dbReference type="Pfam" id="PF02645">
    <property type="entry name" value="DegV"/>
    <property type="match status" value="1"/>
</dbReference>
<dbReference type="RefSeq" id="WP_003147956.1">
    <property type="nucleotide sequence ID" value="NZ_GL883586.1"/>
</dbReference>
<name>A0AA87AXQ0_9BACL</name>
<dbReference type="PROSITE" id="PS51482">
    <property type="entry name" value="DEGV"/>
    <property type="match status" value="1"/>
</dbReference>
<dbReference type="PANTHER" id="PTHR33434">
    <property type="entry name" value="DEGV DOMAIN-CONTAINING PROTEIN DR_1986-RELATED"/>
    <property type="match status" value="1"/>
</dbReference>
<sequence>MKTAFVCDSALQINKNFANNNPITVIPVEVRLDDEIFEDNVTITPDEFYKRIHSGQKPSTSQPAVGKILSVYEELKQQGVERIVAFSVSSKLSGTYSSFVQAKELIDGIEIKIIDTLQIARMVGIAIEKIIKEFEDGSLTFENIEKRYAELASQHNVLVTVETMEYLYAGGRLTKAQFVLSNLLNILPIITIKDGLLSVSGKHRGINKVLSKMCEEIKEKNPKNLFVLYTTDELLEKAMSSIKKTFGDIEVETEIVSPVIGSHAGPKAIAIGYLGYDK</sequence>
<dbReference type="NCBIfam" id="TIGR00762">
    <property type="entry name" value="DegV"/>
    <property type="match status" value="1"/>
</dbReference>
<dbReference type="InterPro" id="IPR003797">
    <property type="entry name" value="DegV"/>
</dbReference>
<gene>
    <name evidence="2" type="ORF">HMPREF0428_01781</name>
</gene>
<dbReference type="InterPro" id="IPR043168">
    <property type="entry name" value="DegV_C"/>
</dbReference>
<comment type="caution">
    <text evidence="2">The sequence shown here is derived from an EMBL/GenBank/DDBJ whole genome shotgun (WGS) entry which is preliminary data.</text>
</comment>
<dbReference type="GO" id="GO:0008289">
    <property type="term" value="F:lipid binding"/>
    <property type="evidence" value="ECO:0007669"/>
    <property type="project" value="UniProtKB-KW"/>
</dbReference>
<dbReference type="SUPFAM" id="SSF82549">
    <property type="entry name" value="DAK1/DegV-like"/>
    <property type="match status" value="1"/>
</dbReference>
<evidence type="ECO:0008006" key="4">
    <source>
        <dbReference type="Google" id="ProtNLM"/>
    </source>
</evidence>
<evidence type="ECO:0000313" key="3">
    <source>
        <dbReference type="Proteomes" id="UP000004773"/>
    </source>
</evidence>
<reference evidence="2 3" key="1">
    <citation type="submission" date="2011-03" db="EMBL/GenBank/DDBJ databases">
        <title>The Genome Sequence of Gemella haemolysans M341.</title>
        <authorList>
            <consortium name="The Broad Institute Genome Sequencing Platform"/>
            <consortium name="The Broad Institute Genome Sequencing Center for Infectious Disease"/>
            <person name="Earl A."/>
            <person name="Ward D."/>
            <person name="Feldgarden M."/>
            <person name="Gevers D."/>
            <person name="Sibley C.D."/>
            <person name="Field T.R."/>
            <person name="Grinwis M."/>
            <person name="Eshaghurshan C.S."/>
            <person name="Surette M.G."/>
            <person name="Young S.K."/>
            <person name="Zeng Q."/>
            <person name="Gargeya S."/>
            <person name="Fitzgerald M."/>
            <person name="Haas B."/>
            <person name="Abouelleil A."/>
            <person name="Alvarado L."/>
            <person name="Arachchi H.M."/>
            <person name="Berlin A."/>
            <person name="Brown A."/>
            <person name="Chapman S.B."/>
            <person name="Chen Z."/>
            <person name="Dunbar C."/>
            <person name="Freedman E."/>
            <person name="Gearin G."/>
            <person name="Gellesch M."/>
            <person name="Goldberg J."/>
            <person name="Griggs A."/>
            <person name="Gujja S."/>
            <person name="Heilman E.R."/>
            <person name="Heiman D."/>
            <person name="Howarth C."/>
            <person name="Larson L."/>
            <person name="Lui A."/>
            <person name="MacDonald P.J.P."/>
            <person name="Mehta T."/>
            <person name="Montmayeur A."/>
            <person name="Murphy C."/>
            <person name="Neiman D."/>
            <person name="Pearson M."/>
            <person name="Priest M."/>
            <person name="Roberts A."/>
            <person name="Saif S."/>
            <person name="Shea T."/>
            <person name="Shenoy N."/>
            <person name="Sisk P."/>
            <person name="Stolte C."/>
            <person name="Sykes S."/>
            <person name="White J."/>
            <person name="Yandava C."/>
            <person name="Wortman J."/>
            <person name="Nusbaum C."/>
            <person name="Birren B."/>
        </authorList>
    </citation>
    <scope>NUCLEOTIDE SEQUENCE [LARGE SCALE GENOMIC DNA]</scope>
    <source>
        <strain evidence="2 3">M341</strain>
    </source>
</reference>
<proteinExistence type="predicted"/>
<dbReference type="Gene3D" id="3.30.1180.10">
    <property type="match status" value="1"/>
</dbReference>
<dbReference type="InterPro" id="IPR050270">
    <property type="entry name" value="DegV_domain_contain"/>
</dbReference>
<evidence type="ECO:0000256" key="1">
    <source>
        <dbReference type="ARBA" id="ARBA00023121"/>
    </source>
</evidence>
<keyword evidence="1" id="KW-0446">Lipid-binding</keyword>
<dbReference type="EMBL" id="ACRO01000045">
    <property type="protein sequence ID" value="EGF86133.1"/>
    <property type="molecule type" value="Genomic_DNA"/>
</dbReference>
<dbReference type="AlphaFoldDB" id="A0AA87AXQ0"/>
<evidence type="ECO:0000313" key="2">
    <source>
        <dbReference type="EMBL" id="EGF86133.1"/>
    </source>
</evidence>
<organism evidence="2 3">
    <name type="scientific">Gemella haemolysans M341</name>
    <dbReference type="NCBI Taxonomy" id="562981"/>
    <lineage>
        <taxon>Bacteria</taxon>
        <taxon>Bacillati</taxon>
        <taxon>Bacillota</taxon>
        <taxon>Bacilli</taxon>
        <taxon>Bacillales</taxon>
        <taxon>Gemellaceae</taxon>
        <taxon>Gemella</taxon>
    </lineage>
</organism>
<dbReference type="Proteomes" id="UP000004773">
    <property type="component" value="Unassembled WGS sequence"/>
</dbReference>
<accession>A0AA87AXQ0</accession>
<dbReference type="Gene3D" id="3.40.50.10170">
    <property type="match status" value="1"/>
</dbReference>
<dbReference type="PANTHER" id="PTHR33434:SF2">
    <property type="entry name" value="FATTY ACID-BINDING PROTEIN TM_1468"/>
    <property type="match status" value="1"/>
</dbReference>
<protein>
    <recommendedName>
        <fullName evidence="4">EDD domain protein, DegV family</fullName>
    </recommendedName>
</protein>